<evidence type="ECO:0000313" key="1">
    <source>
        <dbReference type="EMBL" id="SVD33928.1"/>
    </source>
</evidence>
<name>A0A382UJQ8_9ZZZZ</name>
<sequence length="24" mass="2633">VNVDMGLSEISTSELLEMLHKTEG</sequence>
<organism evidence="1">
    <name type="scientific">marine metagenome</name>
    <dbReference type="NCBI Taxonomy" id="408172"/>
    <lineage>
        <taxon>unclassified sequences</taxon>
        <taxon>metagenomes</taxon>
        <taxon>ecological metagenomes</taxon>
    </lineage>
</organism>
<feature type="non-terminal residue" evidence="1">
    <location>
        <position position="1"/>
    </location>
</feature>
<proteinExistence type="predicted"/>
<accession>A0A382UJQ8</accession>
<gene>
    <name evidence="1" type="ORF">METZ01_LOCUS386782</name>
</gene>
<dbReference type="EMBL" id="UINC01144428">
    <property type="protein sequence ID" value="SVD33928.1"/>
    <property type="molecule type" value="Genomic_DNA"/>
</dbReference>
<reference evidence="1" key="1">
    <citation type="submission" date="2018-05" db="EMBL/GenBank/DDBJ databases">
        <authorList>
            <person name="Lanie J.A."/>
            <person name="Ng W.-L."/>
            <person name="Kazmierczak K.M."/>
            <person name="Andrzejewski T.M."/>
            <person name="Davidsen T.M."/>
            <person name="Wayne K.J."/>
            <person name="Tettelin H."/>
            <person name="Glass J.I."/>
            <person name="Rusch D."/>
            <person name="Podicherti R."/>
            <person name="Tsui H.-C.T."/>
            <person name="Winkler M.E."/>
        </authorList>
    </citation>
    <scope>NUCLEOTIDE SEQUENCE</scope>
</reference>
<dbReference type="AlphaFoldDB" id="A0A382UJQ8"/>
<protein>
    <submittedName>
        <fullName evidence="1">Uncharacterized protein</fullName>
    </submittedName>
</protein>